<keyword evidence="1" id="KW-0175">Coiled coil</keyword>
<dbReference type="GO" id="GO:0000794">
    <property type="term" value="C:condensed nuclear chromosome"/>
    <property type="evidence" value="ECO:0007669"/>
    <property type="project" value="TreeGrafter"/>
</dbReference>
<dbReference type="GO" id="GO:0070192">
    <property type="term" value="P:chromosome organization involved in meiotic cell cycle"/>
    <property type="evidence" value="ECO:0007669"/>
    <property type="project" value="TreeGrafter"/>
</dbReference>
<dbReference type="EMBL" id="BMAR01000001">
    <property type="protein sequence ID" value="GFR40666.1"/>
    <property type="molecule type" value="Genomic_DNA"/>
</dbReference>
<feature type="coiled-coil region" evidence="1">
    <location>
        <begin position="136"/>
        <end position="204"/>
    </location>
</feature>
<protein>
    <recommendedName>
        <fullName evidence="4">DNA repair protein RAD50</fullName>
    </recommendedName>
</protein>
<sequence>LRGQEAERLAAAQQANREAEAAKSAATSAAQAVSRCRGDLERLRGELRGGMAAALGDPRVGEEDYNNRVTAVQKAEDKRRSRLGKAHAMQTLFGSYREMVVGGHDCPLCRRGFSEEERRACVEYIDQDMRDLPSSIADCQSSLAQLQRQLDALRGLQPTWVRLGDLAGRLPGLEREAQAARQAEEEAAERAEASQADYAEVQERVRELGRLHAEVVWPLDRLGAEVEG</sequence>
<keyword evidence="3" id="KW-1185">Reference proteome</keyword>
<evidence type="ECO:0008006" key="4">
    <source>
        <dbReference type="Google" id="ProtNLM"/>
    </source>
</evidence>
<dbReference type="AlphaFoldDB" id="A0AAD3DIM2"/>
<dbReference type="GO" id="GO:0007004">
    <property type="term" value="P:telomere maintenance via telomerase"/>
    <property type="evidence" value="ECO:0007669"/>
    <property type="project" value="TreeGrafter"/>
</dbReference>
<dbReference type="SUPFAM" id="SSF75712">
    <property type="entry name" value="Rad50 coiled-coil Zn hook"/>
    <property type="match status" value="1"/>
</dbReference>
<organism evidence="2 3">
    <name type="scientific">Astrephomene gubernaculifera</name>
    <dbReference type="NCBI Taxonomy" id="47775"/>
    <lineage>
        <taxon>Eukaryota</taxon>
        <taxon>Viridiplantae</taxon>
        <taxon>Chlorophyta</taxon>
        <taxon>core chlorophytes</taxon>
        <taxon>Chlorophyceae</taxon>
        <taxon>CS clade</taxon>
        <taxon>Chlamydomonadales</taxon>
        <taxon>Astrephomenaceae</taxon>
        <taxon>Astrephomene</taxon>
    </lineage>
</organism>
<gene>
    <name evidence="2" type="ORF">Agub_g1254</name>
</gene>
<dbReference type="GO" id="GO:0003691">
    <property type="term" value="F:double-stranded telomeric DNA binding"/>
    <property type="evidence" value="ECO:0007669"/>
    <property type="project" value="TreeGrafter"/>
</dbReference>
<proteinExistence type="predicted"/>
<feature type="non-terminal residue" evidence="2">
    <location>
        <position position="228"/>
    </location>
</feature>
<dbReference type="GO" id="GO:0043047">
    <property type="term" value="F:single-stranded telomeric DNA binding"/>
    <property type="evidence" value="ECO:0007669"/>
    <property type="project" value="TreeGrafter"/>
</dbReference>
<dbReference type="Proteomes" id="UP001054857">
    <property type="component" value="Unassembled WGS sequence"/>
</dbReference>
<evidence type="ECO:0000256" key="1">
    <source>
        <dbReference type="SAM" id="Coils"/>
    </source>
</evidence>
<evidence type="ECO:0000313" key="2">
    <source>
        <dbReference type="EMBL" id="GFR40666.1"/>
    </source>
</evidence>
<name>A0AAD3DIM2_9CHLO</name>
<dbReference type="PANTHER" id="PTHR18867:SF12">
    <property type="entry name" value="DNA REPAIR PROTEIN RAD50"/>
    <property type="match status" value="1"/>
</dbReference>
<feature type="non-terminal residue" evidence="2">
    <location>
        <position position="1"/>
    </location>
</feature>
<comment type="caution">
    <text evidence="2">The sequence shown here is derived from an EMBL/GenBank/DDBJ whole genome shotgun (WGS) entry which is preliminary data.</text>
</comment>
<dbReference type="GO" id="GO:0051880">
    <property type="term" value="F:G-quadruplex DNA binding"/>
    <property type="evidence" value="ECO:0007669"/>
    <property type="project" value="TreeGrafter"/>
</dbReference>
<dbReference type="PANTHER" id="PTHR18867">
    <property type="entry name" value="RAD50"/>
    <property type="match status" value="1"/>
</dbReference>
<reference evidence="2 3" key="1">
    <citation type="journal article" date="2021" name="Sci. Rep.">
        <title>Genome sequencing of the multicellular alga Astrephomene provides insights into convergent evolution of germ-soma differentiation.</title>
        <authorList>
            <person name="Yamashita S."/>
            <person name="Yamamoto K."/>
            <person name="Matsuzaki R."/>
            <person name="Suzuki S."/>
            <person name="Yamaguchi H."/>
            <person name="Hirooka S."/>
            <person name="Minakuchi Y."/>
            <person name="Miyagishima S."/>
            <person name="Kawachi M."/>
            <person name="Toyoda A."/>
            <person name="Nozaki H."/>
        </authorList>
    </citation>
    <scope>NUCLEOTIDE SEQUENCE [LARGE SCALE GENOMIC DNA]</scope>
    <source>
        <strain evidence="2 3">NIES-4017</strain>
    </source>
</reference>
<evidence type="ECO:0000313" key="3">
    <source>
        <dbReference type="Proteomes" id="UP001054857"/>
    </source>
</evidence>
<accession>A0AAD3DIM2</accession>
<dbReference type="GO" id="GO:0006302">
    <property type="term" value="P:double-strand break repair"/>
    <property type="evidence" value="ECO:0007669"/>
    <property type="project" value="TreeGrafter"/>
</dbReference>
<dbReference type="GO" id="GO:0030870">
    <property type="term" value="C:Mre11 complex"/>
    <property type="evidence" value="ECO:0007669"/>
    <property type="project" value="TreeGrafter"/>
</dbReference>
<feature type="coiled-coil region" evidence="1">
    <location>
        <begin position="2"/>
        <end position="32"/>
    </location>
</feature>
<dbReference type="GO" id="GO:0000722">
    <property type="term" value="P:telomere maintenance via recombination"/>
    <property type="evidence" value="ECO:0007669"/>
    <property type="project" value="TreeGrafter"/>
</dbReference>